<dbReference type="Pfam" id="PF03133">
    <property type="entry name" value="TTL"/>
    <property type="match status" value="1"/>
</dbReference>
<dbReference type="Proteomes" id="UP000660729">
    <property type="component" value="Unassembled WGS sequence"/>
</dbReference>
<feature type="region of interest" description="Disordered" evidence="1">
    <location>
        <begin position="179"/>
        <end position="208"/>
    </location>
</feature>
<dbReference type="GO" id="GO:0000932">
    <property type="term" value="C:P-body"/>
    <property type="evidence" value="ECO:0007669"/>
    <property type="project" value="TreeGrafter"/>
</dbReference>
<dbReference type="EMBL" id="JABCIY010000151">
    <property type="protein sequence ID" value="KAF7191968.1"/>
    <property type="molecule type" value="Genomic_DNA"/>
</dbReference>
<name>A0A8H6VGY6_9PEZI</name>
<comment type="caution">
    <text evidence="2">The sequence shown here is derived from an EMBL/GenBank/DDBJ whole genome shotgun (WGS) entry which is preliminary data.</text>
</comment>
<dbReference type="GO" id="GO:0016874">
    <property type="term" value="F:ligase activity"/>
    <property type="evidence" value="ECO:0007669"/>
    <property type="project" value="UniProtKB-KW"/>
</dbReference>
<proteinExistence type="predicted"/>
<sequence>MATSSKVFAVIDYEDNYVQPLLLAAIKAQIPSDLLVLISNISELPSHSSKFLQWRQYENIDFESLMQSSTTSLANSYVIRKALIRKHYLSTTVSHWLTKQPSSVLKGHVQPSVEFEVDFAEFLDDALLEAYELKESWQRNEALDEDSDDREWWILKPGMSDRGQGIRLFSSEEELTSIFEEWDPPSDDDEEDESSQKGSDNGTDEKDNNGVIASQLRHFIAQPYIHPPLLMPAPHPSSSRKFHIRTYVLAVGALQVYVYRPMLALFAGKPYVGPSASALPNEDLSSHLTNTCLQSGEREGSVHAFWSLPSKVDNKVSEDWQEDVFKQICSITGEVFEAAARSMSIHFQPLPNAFELFGLDFMVDAQGTAWLLEVNAFPDFAQTGGELQDLVKGLIEGVVSVAIKPFFGIEGGDHAEQDLQQVLDIDLGRR</sequence>
<dbReference type="InterPro" id="IPR004344">
    <property type="entry name" value="TTL/TTLL_fam"/>
</dbReference>
<organism evidence="2 3">
    <name type="scientific">Pseudocercospora fuligena</name>
    <dbReference type="NCBI Taxonomy" id="685502"/>
    <lineage>
        <taxon>Eukaryota</taxon>
        <taxon>Fungi</taxon>
        <taxon>Dikarya</taxon>
        <taxon>Ascomycota</taxon>
        <taxon>Pezizomycotina</taxon>
        <taxon>Dothideomycetes</taxon>
        <taxon>Dothideomycetidae</taxon>
        <taxon>Mycosphaerellales</taxon>
        <taxon>Mycosphaerellaceae</taxon>
        <taxon>Pseudocercospora</taxon>
    </lineage>
</organism>
<evidence type="ECO:0000313" key="3">
    <source>
        <dbReference type="Proteomes" id="UP000660729"/>
    </source>
</evidence>
<gene>
    <name evidence="2" type="ORF">HII31_06613</name>
</gene>
<dbReference type="SUPFAM" id="SSF56059">
    <property type="entry name" value="Glutathione synthetase ATP-binding domain-like"/>
    <property type="match status" value="1"/>
</dbReference>
<dbReference type="OrthoDB" id="202825at2759"/>
<protein>
    <submittedName>
        <fullName evidence="2">Putative tubulin--tyrosine ligase C12B10.04</fullName>
    </submittedName>
</protein>
<keyword evidence="2" id="KW-0436">Ligase</keyword>
<evidence type="ECO:0000256" key="1">
    <source>
        <dbReference type="SAM" id="MobiDB-lite"/>
    </source>
</evidence>
<keyword evidence="3" id="KW-1185">Reference proteome</keyword>
<dbReference type="PANTHER" id="PTHR47551:SF1">
    <property type="entry name" value="TUBULIN--TYROSINE LIGASE PBY1-RELATED"/>
    <property type="match status" value="1"/>
</dbReference>
<reference evidence="2" key="1">
    <citation type="submission" date="2020-04" db="EMBL/GenBank/DDBJ databases">
        <title>Draft genome resource of the tomato pathogen Pseudocercospora fuligena.</title>
        <authorList>
            <person name="Zaccaron A."/>
        </authorList>
    </citation>
    <scope>NUCLEOTIDE SEQUENCE</scope>
    <source>
        <strain evidence="2">PF001</strain>
    </source>
</reference>
<dbReference type="Gene3D" id="3.30.470.20">
    <property type="entry name" value="ATP-grasp fold, B domain"/>
    <property type="match status" value="1"/>
</dbReference>
<dbReference type="PANTHER" id="PTHR47551">
    <property type="entry name" value="TUBULIN--TYROSINE LIGASE PBY1-RELATED"/>
    <property type="match status" value="1"/>
</dbReference>
<dbReference type="InterPro" id="IPR027746">
    <property type="entry name" value="TTL"/>
</dbReference>
<dbReference type="PROSITE" id="PS51221">
    <property type="entry name" value="TTL"/>
    <property type="match status" value="1"/>
</dbReference>
<dbReference type="AlphaFoldDB" id="A0A8H6VGY6"/>
<evidence type="ECO:0000313" key="2">
    <source>
        <dbReference type="EMBL" id="KAF7191968.1"/>
    </source>
</evidence>
<feature type="compositionally biased region" description="Acidic residues" evidence="1">
    <location>
        <begin position="179"/>
        <end position="193"/>
    </location>
</feature>
<accession>A0A8H6VGY6</accession>